<sequence length="52" mass="6134">MNKKTRKGLVFVATLTVIVSVLIMYDYFTQPKSKRIREQGYRHDYKDITPSP</sequence>
<evidence type="ECO:0000313" key="2">
    <source>
        <dbReference type="EMBL" id="CAJ0595834.1"/>
    </source>
</evidence>
<comment type="caution">
    <text evidence="2">The sequence shown here is derived from an EMBL/GenBank/DDBJ whole genome shotgun (WGS) entry which is preliminary data.</text>
</comment>
<feature type="transmembrane region" description="Helical" evidence="1">
    <location>
        <begin position="9"/>
        <end position="28"/>
    </location>
</feature>
<proteinExistence type="predicted"/>
<keyword evidence="1" id="KW-1133">Transmembrane helix</keyword>
<dbReference type="EMBL" id="CATQJL010000112">
    <property type="protein sequence ID" value="CAJ0595834.1"/>
    <property type="molecule type" value="Genomic_DNA"/>
</dbReference>
<evidence type="ECO:0000256" key="1">
    <source>
        <dbReference type="SAM" id="Phobius"/>
    </source>
</evidence>
<organism evidence="2 3">
    <name type="scientific">Cylicocyclus nassatus</name>
    <name type="common">Nematode worm</name>
    <dbReference type="NCBI Taxonomy" id="53992"/>
    <lineage>
        <taxon>Eukaryota</taxon>
        <taxon>Metazoa</taxon>
        <taxon>Ecdysozoa</taxon>
        <taxon>Nematoda</taxon>
        <taxon>Chromadorea</taxon>
        <taxon>Rhabditida</taxon>
        <taxon>Rhabditina</taxon>
        <taxon>Rhabditomorpha</taxon>
        <taxon>Strongyloidea</taxon>
        <taxon>Strongylidae</taxon>
        <taxon>Cylicocyclus</taxon>
    </lineage>
</organism>
<keyword evidence="3" id="KW-1185">Reference proteome</keyword>
<dbReference type="Proteomes" id="UP001176961">
    <property type="component" value="Unassembled WGS sequence"/>
</dbReference>
<keyword evidence="1" id="KW-0812">Transmembrane</keyword>
<accession>A0AA36M1P3</accession>
<keyword evidence="1" id="KW-0472">Membrane</keyword>
<protein>
    <submittedName>
        <fullName evidence="2">Uncharacterized protein</fullName>
    </submittedName>
</protein>
<name>A0AA36M1P3_CYLNA</name>
<reference evidence="2" key="1">
    <citation type="submission" date="2023-07" db="EMBL/GenBank/DDBJ databases">
        <authorList>
            <consortium name="CYATHOMIX"/>
        </authorList>
    </citation>
    <scope>NUCLEOTIDE SEQUENCE</scope>
    <source>
        <strain evidence="2">N/A</strain>
    </source>
</reference>
<evidence type="ECO:0000313" key="3">
    <source>
        <dbReference type="Proteomes" id="UP001176961"/>
    </source>
</evidence>
<dbReference type="AlphaFoldDB" id="A0AA36M1P3"/>
<gene>
    <name evidence="2" type="ORF">CYNAS_LOCUS7817</name>
</gene>